<dbReference type="SUPFAM" id="SSF75011">
    <property type="entry name" value="3-carboxy-cis,cis-mucoante lactonizing enzyme"/>
    <property type="match status" value="1"/>
</dbReference>
<comment type="caution">
    <text evidence="5">The sequence shown here is derived from an EMBL/GenBank/DDBJ whole genome shotgun (WGS) entry which is preliminary data.</text>
</comment>
<dbReference type="Pfam" id="PF01471">
    <property type="entry name" value="PG_binding_1"/>
    <property type="match status" value="2"/>
</dbReference>
<dbReference type="EMBL" id="SOZD01000003">
    <property type="protein sequence ID" value="TFF22892.1"/>
    <property type="molecule type" value="Genomic_DNA"/>
</dbReference>
<dbReference type="InterPro" id="IPR036365">
    <property type="entry name" value="PGBD-like_sf"/>
</dbReference>
<feature type="region of interest" description="Disordered" evidence="1">
    <location>
        <begin position="166"/>
        <end position="205"/>
    </location>
</feature>
<keyword evidence="6" id="KW-1185">Reference proteome</keyword>
<sequence length="1417" mass="151182">MRCFRALAVFLAVLMALPVLPASAGDRTFRAILGIGARVLQNELDRRRPRHRHRAPSRRQEAPVLRNADSLSRSEIVSYQRALNALGFAAGEPDGHLGPMTGRAIADFVRSRGLDPATTPRRQAYAMAVAAVLDTVTEARASEPEQPGPAAAGEPIDFGETALAGQERPAEAGDLAREDTAGQDSSRQDPARQDLVPEDLAGEDDEPLTRAEIAAYQQALNTLGFAAGKPDGRLGPATADAIAAFVESEGRDPEGVGQREAFVLAVAAAGRVPVEPADDPPAVAADDAAPEDEPRDTAGDQADAPAQDEPVDVAMRPRDLLATGKWRLASSKTCSDRRDIIDRLGRDMRMSLGTDAIAAGDKASIAWARGRFPEREPVFLMVSFSEPVRLGGEAFYGLLPNARAAFDIAWNRDRTRAVVPLFGRKVPTSGTLAVAPLFAGDVAVDWTVVGYDGCNIREAPEGRGRAILRVSAAGKPQIVVNDPTDLGTPNGVLASPDGTRRIVVYKDRFRLLDTATGAELLERAGTDPRFSPTGRFVTVKTQDRRDHLDDQTSIIDGLLVVDALDGRRILFTQYWNGGWYNADSLLAVNWGGWGLTSIFDPTSGRSLLADVEMATCRICGFDPFKGFAVSLEDNYLVLTDTETSGSRRKGELVVAGLTTEERVPATDARSAARLASSATGVTRALADGRVAPAAPLVEAAASLEADSREAEEPSKEASLAAPAPDLAAGDPTKTQVLNWRRQVGATSKGHQGGSLLARISDFGIATAERLPATTFEAADMDAEKVSQPTFADEATTEERRAGFDAYDRRVAEIRRRFTNRIANETGLPRDGFRKLSGCSLFEDPTTGEIDYSEDANYTPLFMTRAWRWASGSGVAWLTTNGCAEGSAGFLYPLTQLHVSVAGGRRIELSQRLKDESTDIGTVCPMSLDACRFDIAVFGDDLVIWSSEANGVGVYDIATDTMRMKRFGIPQGDIIDGAHLLKDRRHVLVTFANGQFLILRVADGGIALNGRYADDEVVVWVPDGRFDATSEGASFVSFRFPGRIGEYSFQQFDARLRVPGLVDKVLSGGLDERPIALSPPPDLAATIEPAAEGAVTVTASARGTEPVARMQVFQDGLLTDTIPIETEAGTAEWSGDIERLPGTRWLSLVATDAASVVSLPIGRDIGAGARRRIHVLSIGIERFDDPRIPALDGPAEDAATFASTLKQLASAGGATVQIASETLLTDREASPERILSELEKLVADVPKGETIALFFAGHGLQAKDGRYYLVPSTAKVADLGSTAIAWSKLAAVVARAKTRVAVFIDACQSGFAGSDLFAANDAAVGSILDAAPSGVVVFAASKGRQAAVESDQAKGGYFTRAIEAALTTERAATDRNGNGAIEISELYGAIKRAVVERTDGRQTPWIARNQMIGDFALF</sequence>
<accession>A0A4Y8RJH5</accession>
<dbReference type="InterPro" id="IPR036366">
    <property type="entry name" value="PGBDSf"/>
</dbReference>
<gene>
    <name evidence="5" type="ORF">E3C22_10570</name>
</gene>
<dbReference type="InterPro" id="IPR002477">
    <property type="entry name" value="Peptidoglycan-bd-like"/>
</dbReference>
<feature type="chain" id="PRO_5021431938" description="Caspase family p20 domain-containing protein" evidence="2">
    <location>
        <begin position="25"/>
        <end position="1417"/>
    </location>
</feature>
<evidence type="ECO:0000259" key="3">
    <source>
        <dbReference type="Pfam" id="PF00656"/>
    </source>
</evidence>
<dbReference type="GO" id="GO:0006508">
    <property type="term" value="P:proteolysis"/>
    <property type="evidence" value="ECO:0007669"/>
    <property type="project" value="InterPro"/>
</dbReference>
<organism evidence="5 6">
    <name type="scientific">Jiella endophytica</name>
    <dbReference type="NCBI Taxonomy" id="2558362"/>
    <lineage>
        <taxon>Bacteria</taxon>
        <taxon>Pseudomonadati</taxon>
        <taxon>Pseudomonadota</taxon>
        <taxon>Alphaproteobacteria</taxon>
        <taxon>Hyphomicrobiales</taxon>
        <taxon>Aurantimonadaceae</taxon>
        <taxon>Jiella</taxon>
    </lineage>
</organism>
<dbReference type="InterPro" id="IPR018247">
    <property type="entry name" value="EF_Hand_1_Ca_BS"/>
</dbReference>
<feature type="compositionally biased region" description="Low complexity" evidence="1">
    <location>
        <begin position="717"/>
        <end position="731"/>
    </location>
</feature>
<evidence type="ECO:0000259" key="4">
    <source>
        <dbReference type="Pfam" id="PF01471"/>
    </source>
</evidence>
<feature type="signal peptide" evidence="2">
    <location>
        <begin position="1"/>
        <end position="24"/>
    </location>
</feature>
<feature type="compositionally biased region" description="Basic and acidic residues" evidence="1">
    <location>
        <begin position="168"/>
        <end position="192"/>
    </location>
</feature>
<dbReference type="PROSITE" id="PS00018">
    <property type="entry name" value="EF_HAND_1"/>
    <property type="match status" value="1"/>
</dbReference>
<reference evidence="5 6" key="1">
    <citation type="submission" date="2019-03" db="EMBL/GenBank/DDBJ databases">
        <title>Jiella endophytica sp. nov., a novel endophytic bacterium isolated from root of Ficus microcarpa Linn. f.</title>
        <authorList>
            <person name="Tuo L."/>
        </authorList>
    </citation>
    <scope>NUCLEOTIDE SEQUENCE [LARGE SCALE GENOMIC DNA]</scope>
    <source>
        <strain evidence="5 6">CBS5Q-3</strain>
    </source>
</reference>
<dbReference type="Gene3D" id="3.40.50.1460">
    <property type="match status" value="1"/>
</dbReference>
<proteinExistence type="predicted"/>
<evidence type="ECO:0000313" key="5">
    <source>
        <dbReference type="EMBL" id="TFF22892.1"/>
    </source>
</evidence>
<feature type="compositionally biased region" description="Basic residues" evidence="1">
    <location>
        <begin position="47"/>
        <end position="57"/>
    </location>
</feature>
<feature type="region of interest" description="Disordered" evidence="1">
    <location>
        <begin position="46"/>
        <end position="66"/>
    </location>
</feature>
<dbReference type="Proteomes" id="UP000298179">
    <property type="component" value="Unassembled WGS sequence"/>
</dbReference>
<feature type="domain" description="Peptidoglycan binding-like" evidence="4">
    <location>
        <begin position="210"/>
        <end position="253"/>
    </location>
</feature>
<feature type="domain" description="Peptidoglycan binding-like" evidence="4">
    <location>
        <begin position="73"/>
        <end position="115"/>
    </location>
</feature>
<evidence type="ECO:0000256" key="1">
    <source>
        <dbReference type="SAM" id="MobiDB-lite"/>
    </source>
</evidence>
<feature type="compositionally biased region" description="Acidic residues" evidence="1">
    <location>
        <begin position="196"/>
        <end position="205"/>
    </location>
</feature>
<dbReference type="Pfam" id="PF00656">
    <property type="entry name" value="Peptidase_C14"/>
    <property type="match status" value="1"/>
</dbReference>
<feature type="domain" description="Peptidase C14 caspase" evidence="3">
    <location>
        <begin position="1174"/>
        <end position="1414"/>
    </location>
</feature>
<dbReference type="InterPro" id="IPR029030">
    <property type="entry name" value="Caspase-like_dom_sf"/>
</dbReference>
<feature type="region of interest" description="Disordered" evidence="1">
    <location>
        <begin position="273"/>
        <end position="312"/>
    </location>
</feature>
<dbReference type="Gene3D" id="1.10.101.10">
    <property type="entry name" value="PGBD-like superfamily/PGBD"/>
    <property type="match status" value="2"/>
</dbReference>
<name>A0A4Y8RJH5_9HYPH</name>
<feature type="region of interest" description="Disordered" evidence="1">
    <location>
        <begin position="702"/>
        <end position="735"/>
    </location>
</feature>
<dbReference type="RefSeq" id="WP_134761993.1">
    <property type="nucleotide sequence ID" value="NZ_SOZD01000003.1"/>
</dbReference>
<dbReference type="InterPro" id="IPR011600">
    <property type="entry name" value="Pept_C14_caspase"/>
</dbReference>
<feature type="compositionally biased region" description="Basic and acidic residues" evidence="1">
    <location>
        <begin position="705"/>
        <end position="715"/>
    </location>
</feature>
<dbReference type="OrthoDB" id="7782582at2"/>
<evidence type="ECO:0008006" key="7">
    <source>
        <dbReference type="Google" id="ProtNLM"/>
    </source>
</evidence>
<evidence type="ECO:0000256" key="2">
    <source>
        <dbReference type="SAM" id="SignalP"/>
    </source>
</evidence>
<dbReference type="SUPFAM" id="SSF47090">
    <property type="entry name" value="PGBD-like"/>
    <property type="match status" value="2"/>
</dbReference>
<dbReference type="SUPFAM" id="SSF52129">
    <property type="entry name" value="Caspase-like"/>
    <property type="match status" value="1"/>
</dbReference>
<evidence type="ECO:0000313" key="6">
    <source>
        <dbReference type="Proteomes" id="UP000298179"/>
    </source>
</evidence>
<feature type="compositionally biased region" description="Low complexity" evidence="1">
    <location>
        <begin position="273"/>
        <end position="287"/>
    </location>
</feature>
<keyword evidence="2" id="KW-0732">Signal</keyword>
<protein>
    <recommendedName>
        <fullName evidence="7">Caspase family p20 domain-containing protein</fullName>
    </recommendedName>
</protein>
<dbReference type="GO" id="GO:0004197">
    <property type="term" value="F:cysteine-type endopeptidase activity"/>
    <property type="evidence" value="ECO:0007669"/>
    <property type="project" value="InterPro"/>
</dbReference>